<gene>
    <name evidence="2" type="ORF">L798_13511</name>
</gene>
<feature type="domain" description="EB" evidence="1">
    <location>
        <begin position="16"/>
        <end position="68"/>
    </location>
</feature>
<dbReference type="InParanoid" id="A0A067QU13"/>
<protein>
    <recommendedName>
        <fullName evidence="1">EB domain-containing protein</fullName>
    </recommendedName>
</protein>
<accession>A0A067QU13</accession>
<dbReference type="EMBL" id="KK853018">
    <property type="protein sequence ID" value="KDR12458.1"/>
    <property type="molecule type" value="Genomic_DNA"/>
</dbReference>
<name>A0A067QU13_ZOONE</name>
<evidence type="ECO:0000313" key="3">
    <source>
        <dbReference type="Proteomes" id="UP000027135"/>
    </source>
</evidence>
<reference evidence="2 3" key="1">
    <citation type="journal article" date="2014" name="Nat. Commun.">
        <title>Molecular traces of alternative social organization in a termite genome.</title>
        <authorList>
            <person name="Terrapon N."/>
            <person name="Li C."/>
            <person name="Robertson H.M."/>
            <person name="Ji L."/>
            <person name="Meng X."/>
            <person name="Booth W."/>
            <person name="Chen Z."/>
            <person name="Childers C.P."/>
            <person name="Glastad K.M."/>
            <person name="Gokhale K."/>
            <person name="Gowin J."/>
            <person name="Gronenberg W."/>
            <person name="Hermansen R.A."/>
            <person name="Hu H."/>
            <person name="Hunt B.G."/>
            <person name="Huylmans A.K."/>
            <person name="Khalil S.M."/>
            <person name="Mitchell R.D."/>
            <person name="Munoz-Torres M.C."/>
            <person name="Mustard J.A."/>
            <person name="Pan H."/>
            <person name="Reese J.T."/>
            <person name="Scharf M.E."/>
            <person name="Sun F."/>
            <person name="Vogel H."/>
            <person name="Xiao J."/>
            <person name="Yang W."/>
            <person name="Yang Z."/>
            <person name="Yang Z."/>
            <person name="Zhou J."/>
            <person name="Zhu J."/>
            <person name="Brent C.S."/>
            <person name="Elsik C.G."/>
            <person name="Goodisman M.A."/>
            <person name="Liberles D.A."/>
            <person name="Roe R.M."/>
            <person name="Vargo E.L."/>
            <person name="Vilcinskas A."/>
            <person name="Wang J."/>
            <person name="Bornberg-Bauer E."/>
            <person name="Korb J."/>
            <person name="Zhang G."/>
            <person name="Liebig J."/>
        </authorList>
    </citation>
    <scope>NUCLEOTIDE SEQUENCE [LARGE SCALE GENOMIC DNA]</scope>
    <source>
        <tissue evidence="2">Whole organism</tissue>
    </source>
</reference>
<sequence>MFLGKTTCSVEGHCSCLPGYHHIPPNSKCFPDIGLGGMCEDNAECAVPSAVCSAGICSCGSGLIPDDDNTMCTGDNGKRTAEHGLIVVLLSLALPRLFEYLKSST</sequence>
<dbReference type="InterPro" id="IPR006149">
    <property type="entry name" value="EB_dom"/>
</dbReference>
<dbReference type="AlphaFoldDB" id="A0A067QU13"/>
<proteinExistence type="predicted"/>
<organism evidence="2 3">
    <name type="scientific">Zootermopsis nevadensis</name>
    <name type="common">Dampwood termite</name>
    <dbReference type="NCBI Taxonomy" id="136037"/>
    <lineage>
        <taxon>Eukaryota</taxon>
        <taxon>Metazoa</taxon>
        <taxon>Ecdysozoa</taxon>
        <taxon>Arthropoda</taxon>
        <taxon>Hexapoda</taxon>
        <taxon>Insecta</taxon>
        <taxon>Pterygota</taxon>
        <taxon>Neoptera</taxon>
        <taxon>Polyneoptera</taxon>
        <taxon>Dictyoptera</taxon>
        <taxon>Blattodea</taxon>
        <taxon>Blattoidea</taxon>
        <taxon>Termitoidae</taxon>
        <taxon>Termopsidae</taxon>
        <taxon>Zootermopsis</taxon>
    </lineage>
</organism>
<keyword evidence="3" id="KW-1185">Reference proteome</keyword>
<dbReference type="Proteomes" id="UP000027135">
    <property type="component" value="Unassembled WGS sequence"/>
</dbReference>
<evidence type="ECO:0000313" key="2">
    <source>
        <dbReference type="EMBL" id="KDR12458.1"/>
    </source>
</evidence>
<dbReference type="Pfam" id="PF01683">
    <property type="entry name" value="EB"/>
    <property type="match status" value="1"/>
</dbReference>
<evidence type="ECO:0000259" key="1">
    <source>
        <dbReference type="Pfam" id="PF01683"/>
    </source>
</evidence>